<gene>
    <name evidence="2" type="ORF">SAMN02982931_03699</name>
</gene>
<keyword evidence="3" id="KW-1185">Reference proteome</keyword>
<reference evidence="2 3" key="1">
    <citation type="submission" date="2016-10" db="EMBL/GenBank/DDBJ databases">
        <authorList>
            <person name="de Groot N.N."/>
        </authorList>
    </citation>
    <scope>NUCLEOTIDE SEQUENCE [LARGE SCALE GENOMIC DNA]</scope>
    <source>
        <strain evidence="2 3">ATCC 35022</strain>
    </source>
</reference>
<evidence type="ECO:0000256" key="1">
    <source>
        <dbReference type="SAM" id="SignalP"/>
    </source>
</evidence>
<keyword evidence="1" id="KW-0732">Signal</keyword>
<accession>A0A1G6DS74</accession>
<dbReference type="STRING" id="665467.SAMN02982931_03699"/>
<dbReference type="EMBL" id="FMXQ01000008">
    <property type="protein sequence ID" value="SDB48014.1"/>
    <property type="molecule type" value="Genomic_DNA"/>
</dbReference>
<evidence type="ECO:0000313" key="3">
    <source>
        <dbReference type="Proteomes" id="UP000199071"/>
    </source>
</evidence>
<protein>
    <submittedName>
        <fullName evidence="2">Uncharacterized protein</fullName>
    </submittedName>
</protein>
<feature type="signal peptide" evidence="1">
    <location>
        <begin position="1"/>
        <end position="17"/>
    </location>
</feature>
<name>A0A1G6DS74_9HYPH</name>
<dbReference type="Proteomes" id="UP000199071">
    <property type="component" value="Unassembled WGS sequence"/>
</dbReference>
<dbReference type="RefSeq" id="WP_090878664.1">
    <property type="nucleotide sequence ID" value="NZ_FMXQ01000008.1"/>
</dbReference>
<organism evidence="2 3">
    <name type="scientific">Bauldia litoralis</name>
    <dbReference type="NCBI Taxonomy" id="665467"/>
    <lineage>
        <taxon>Bacteria</taxon>
        <taxon>Pseudomonadati</taxon>
        <taxon>Pseudomonadota</taxon>
        <taxon>Alphaproteobacteria</taxon>
        <taxon>Hyphomicrobiales</taxon>
        <taxon>Kaistiaceae</taxon>
        <taxon>Bauldia</taxon>
    </lineage>
</organism>
<feature type="chain" id="PRO_5011431911" evidence="1">
    <location>
        <begin position="18"/>
        <end position="145"/>
    </location>
</feature>
<sequence length="145" mass="14989">MALSTAISVASFSVVMAETFAAVSVSTLVPATFLAMLRAAKKSAGAANDNADALIENMVGVKQALGAVKAGIDSIDEIDLLIPKTATIHGEFEFEASEAYSENSGFGALVNVVAVAAAYSALYQTSSRNKVTLDVEFATVNYTLS</sequence>
<dbReference type="AlphaFoldDB" id="A0A1G6DS74"/>
<proteinExistence type="predicted"/>
<evidence type="ECO:0000313" key="2">
    <source>
        <dbReference type="EMBL" id="SDB48014.1"/>
    </source>
</evidence>